<feature type="binding site" evidence="11">
    <location>
        <position position="197"/>
    </location>
    <ligand>
        <name>Mg(2+)</name>
        <dbReference type="ChEBI" id="CHEBI:18420"/>
        <label>1</label>
    </ligand>
</feature>
<keyword evidence="5 13" id="KW-0863">Zinc-finger</keyword>
<gene>
    <name evidence="16" type="primary">apn2</name>
    <name evidence="16" type="ORF">Cob_v008958</name>
</gene>
<dbReference type="AlphaFoldDB" id="A0A484FLE6"/>
<feature type="domain" description="GRF-type" evidence="15">
    <location>
        <begin position="573"/>
        <end position="625"/>
    </location>
</feature>
<keyword evidence="6" id="KW-0378">Hydrolase</keyword>
<dbReference type="GO" id="GO:0008270">
    <property type="term" value="F:zinc ion binding"/>
    <property type="evidence" value="ECO:0007669"/>
    <property type="project" value="UniProtKB-KW"/>
</dbReference>
<dbReference type="InterPro" id="IPR005135">
    <property type="entry name" value="Endo/exonuclease/phosphatase"/>
</dbReference>
<dbReference type="PROSITE" id="PS51999">
    <property type="entry name" value="ZF_GRF"/>
    <property type="match status" value="1"/>
</dbReference>
<evidence type="ECO:0000256" key="11">
    <source>
        <dbReference type="PIRSR" id="PIRSR604808-2"/>
    </source>
</evidence>
<keyword evidence="8 11" id="KW-0460">Magnesium</keyword>
<evidence type="ECO:0000256" key="10">
    <source>
        <dbReference type="PIRSR" id="PIRSR604808-1"/>
    </source>
</evidence>
<keyword evidence="9" id="KW-0539">Nucleus</keyword>
<evidence type="ECO:0000256" key="14">
    <source>
        <dbReference type="SAM" id="MobiDB-lite"/>
    </source>
</evidence>
<feature type="compositionally biased region" description="Low complexity" evidence="14">
    <location>
        <begin position="486"/>
        <end position="524"/>
    </location>
</feature>
<dbReference type="STRING" id="1213857.A0A484FLE6"/>
<dbReference type="CDD" id="cd09088">
    <property type="entry name" value="Ape2-like_AP-endo"/>
    <property type="match status" value="1"/>
</dbReference>
<comment type="cofactor">
    <cofactor evidence="11">
        <name>Mg(2+)</name>
        <dbReference type="ChEBI" id="CHEBI:18420"/>
    </cofactor>
    <cofactor evidence="11">
        <name>Mn(2+)</name>
        <dbReference type="ChEBI" id="CHEBI:29035"/>
    </cofactor>
    <text evidence="11">Probably binds two magnesium or manganese ions per subunit.</text>
</comment>
<evidence type="ECO:0000256" key="3">
    <source>
        <dbReference type="ARBA" id="ARBA00013541"/>
    </source>
</evidence>
<dbReference type="InterPro" id="IPR020848">
    <property type="entry name" value="AP_endonuclease_F1_CS"/>
</dbReference>
<feature type="binding site" evidence="11">
    <location>
        <position position="9"/>
    </location>
    <ligand>
        <name>Mg(2+)</name>
        <dbReference type="ChEBI" id="CHEBI:18420"/>
        <label>1</label>
    </ligand>
</feature>
<dbReference type="GO" id="GO:0003906">
    <property type="term" value="F:DNA-(apurinic or apyrimidinic site) endonuclease activity"/>
    <property type="evidence" value="ECO:0007669"/>
    <property type="project" value="TreeGrafter"/>
</dbReference>
<proteinExistence type="inferred from homology"/>
<feature type="binding site" evidence="11">
    <location>
        <position position="313"/>
    </location>
    <ligand>
        <name>Mg(2+)</name>
        <dbReference type="ChEBI" id="CHEBI:18420"/>
        <label>1</label>
    </ligand>
</feature>
<feature type="binding site" evidence="11">
    <location>
        <position position="44"/>
    </location>
    <ligand>
        <name>Mg(2+)</name>
        <dbReference type="ChEBI" id="CHEBI:18420"/>
        <label>1</label>
    </ligand>
</feature>
<evidence type="ECO:0000256" key="7">
    <source>
        <dbReference type="ARBA" id="ARBA00022833"/>
    </source>
</evidence>
<evidence type="ECO:0000313" key="16">
    <source>
        <dbReference type="EMBL" id="TDZ18314.1"/>
    </source>
</evidence>
<dbReference type="GO" id="GO:0008311">
    <property type="term" value="F:double-stranded DNA 3'-5' DNA exonuclease activity"/>
    <property type="evidence" value="ECO:0007669"/>
    <property type="project" value="TreeGrafter"/>
</dbReference>
<feature type="site" description="Important for catalytic activity" evidence="12">
    <location>
        <position position="287"/>
    </location>
</feature>
<feature type="region of interest" description="Disordered" evidence="14">
    <location>
        <begin position="379"/>
        <end position="551"/>
    </location>
</feature>
<dbReference type="GO" id="GO:0003677">
    <property type="term" value="F:DNA binding"/>
    <property type="evidence" value="ECO:0007669"/>
    <property type="project" value="InterPro"/>
</dbReference>
<dbReference type="GO" id="GO:0006284">
    <property type="term" value="P:base-excision repair"/>
    <property type="evidence" value="ECO:0007669"/>
    <property type="project" value="TreeGrafter"/>
</dbReference>
<evidence type="ECO:0000259" key="15">
    <source>
        <dbReference type="PROSITE" id="PS51999"/>
    </source>
</evidence>
<reference evidence="17" key="2">
    <citation type="journal article" date="2019" name="Mol. Plant Microbe Interact.">
        <title>Genome sequence resources for four phytopathogenic fungi from the Colletotrichum orbiculare species complex.</title>
        <authorList>
            <person name="Gan P."/>
            <person name="Tsushima A."/>
            <person name="Narusaka M."/>
            <person name="Narusaka Y."/>
            <person name="Takano Y."/>
            <person name="Kubo Y."/>
            <person name="Shirasu K."/>
        </authorList>
    </citation>
    <scope>GENOME REANNOTATION</scope>
    <source>
        <strain evidence="17">104-T / ATCC 96160 / CBS 514.97 / LARS 414 / MAFF 240422</strain>
    </source>
</reference>
<evidence type="ECO:0000256" key="4">
    <source>
        <dbReference type="ARBA" id="ARBA00022723"/>
    </source>
</evidence>
<keyword evidence="17" id="KW-1185">Reference proteome</keyword>
<name>A0A484FLE6_COLOR</name>
<keyword evidence="16" id="KW-0456">Lyase</keyword>
<keyword evidence="4 11" id="KW-0479">Metal-binding</keyword>
<evidence type="ECO:0000256" key="12">
    <source>
        <dbReference type="PIRSR" id="PIRSR604808-3"/>
    </source>
</evidence>
<accession>A0A484FLE6</accession>
<evidence type="ECO:0000256" key="6">
    <source>
        <dbReference type="ARBA" id="ARBA00022801"/>
    </source>
</evidence>
<evidence type="ECO:0000256" key="5">
    <source>
        <dbReference type="ARBA" id="ARBA00022771"/>
    </source>
</evidence>
<protein>
    <recommendedName>
        <fullName evidence="3">DNA-(apurinic or apyrimidinic site) endonuclease 2</fullName>
    </recommendedName>
</protein>
<dbReference type="Proteomes" id="UP000014480">
    <property type="component" value="Unassembled WGS sequence"/>
</dbReference>
<dbReference type="PANTHER" id="PTHR22748">
    <property type="entry name" value="AP ENDONUCLEASE"/>
    <property type="match status" value="1"/>
</dbReference>
<dbReference type="PROSITE" id="PS51435">
    <property type="entry name" value="AP_NUCLEASE_F1_4"/>
    <property type="match status" value="1"/>
</dbReference>
<dbReference type="InterPro" id="IPR010666">
    <property type="entry name" value="Znf_GRF"/>
</dbReference>
<comment type="cofactor">
    <cofactor evidence="1">
        <name>Mn(2+)</name>
        <dbReference type="ChEBI" id="CHEBI:29035"/>
    </cofactor>
</comment>
<dbReference type="PANTHER" id="PTHR22748:SF4">
    <property type="entry name" value="DNA-(APURINIC OR APYRIMIDINIC SITE) ENDONUCLEASE 2"/>
    <property type="match status" value="1"/>
</dbReference>
<dbReference type="InterPro" id="IPR036691">
    <property type="entry name" value="Endo/exonu/phosph_ase_sf"/>
</dbReference>
<dbReference type="InterPro" id="IPR004808">
    <property type="entry name" value="AP_endonuc_1"/>
</dbReference>
<dbReference type="Pfam" id="PF03372">
    <property type="entry name" value="Exo_endo_phos"/>
    <property type="match status" value="1"/>
</dbReference>
<dbReference type="GO" id="GO:0016829">
    <property type="term" value="F:lyase activity"/>
    <property type="evidence" value="ECO:0007669"/>
    <property type="project" value="UniProtKB-KW"/>
</dbReference>
<evidence type="ECO:0000256" key="13">
    <source>
        <dbReference type="PROSITE-ProRule" id="PRU01343"/>
    </source>
</evidence>
<feature type="site" description="Transition state stabilizer" evidence="12">
    <location>
        <position position="197"/>
    </location>
</feature>
<evidence type="ECO:0000256" key="9">
    <source>
        <dbReference type="ARBA" id="ARBA00023242"/>
    </source>
</evidence>
<feature type="binding site" evidence="11">
    <location>
        <position position="312"/>
    </location>
    <ligand>
        <name>Mg(2+)</name>
        <dbReference type="ChEBI" id="CHEBI:18420"/>
        <label>1</label>
    </ligand>
</feature>
<evidence type="ECO:0000256" key="1">
    <source>
        <dbReference type="ARBA" id="ARBA00001936"/>
    </source>
</evidence>
<sequence length="634" mass="70055">MGFRIVTWNVNGIRNPFGYQPWREQRTYQAMFELLEADIVIMQETKIQRKDLTDEMVLVPGWDVYFSLPKHKKGYSGVAIYTRNETCAPIRAEEGITGILTPPNSSTSFRDLPADQQIGGYPLASQLSSEVDEATLDSEGRCVILEFPAFVLIGTYSPATRDSSRDDFRLGYLAALDARVRNLVAAGKQVILTGDLNVVRSELDTCNLREQLRKEDFSFDDWMRMPARRVFNQLIYGGKVAGERDEGREKPVLHDLTRIFHPIRQGMFTCWDTKRNTRPANNGSRIDYVLCSSGIQPWFSDSNIQEGLMGSDHCPVYAMIEDVVTFNETQTPILDLVNPPDMFRDGTRLRPWAQKDLLPLSAKLIPEFDRRRNIRDMFMKKPTPKVAEEPPTQGTPDAPDNESSSLPSPQHPPSTQTPASTVSPFPAKRPPPSTAQNQTKRPLKRSKTDSSDPATSGSSQSRGQSTLTGFFKPKASVPKPPTSSPTAVVTRPQAQQAQARPAPATATAPAPAMAAAPVANNMPAEPCPSGGTSAHPPQPTKSPPAKTSGKVFDPIEAKESWSKIMGKKALPLCDHGEPCISFQTKKPGINCGRTFYICARPLAQSGEKETGTEWRCGAFIWASDWKSQQSQSQS</sequence>
<feature type="site" description="Interaction with DNA substrate" evidence="12">
    <location>
        <position position="313"/>
    </location>
</feature>
<feature type="active site" description="Proton donor/acceptor" evidence="10">
    <location>
        <position position="195"/>
    </location>
</feature>
<evidence type="ECO:0000313" key="17">
    <source>
        <dbReference type="Proteomes" id="UP000014480"/>
    </source>
</evidence>
<dbReference type="GO" id="GO:0005634">
    <property type="term" value="C:nucleus"/>
    <property type="evidence" value="ECO:0007669"/>
    <property type="project" value="TreeGrafter"/>
</dbReference>
<evidence type="ECO:0000256" key="2">
    <source>
        <dbReference type="ARBA" id="ARBA00007092"/>
    </source>
</evidence>
<dbReference type="GO" id="GO:0008081">
    <property type="term" value="F:phosphoric diester hydrolase activity"/>
    <property type="evidence" value="ECO:0007669"/>
    <property type="project" value="TreeGrafter"/>
</dbReference>
<organism evidence="16 17">
    <name type="scientific">Colletotrichum orbiculare (strain 104-T / ATCC 96160 / CBS 514.97 / LARS 414 / MAFF 240422)</name>
    <name type="common">Cucumber anthracnose fungus</name>
    <name type="synonym">Colletotrichum lagenarium</name>
    <dbReference type="NCBI Taxonomy" id="1213857"/>
    <lineage>
        <taxon>Eukaryota</taxon>
        <taxon>Fungi</taxon>
        <taxon>Dikarya</taxon>
        <taxon>Ascomycota</taxon>
        <taxon>Pezizomycotina</taxon>
        <taxon>Sordariomycetes</taxon>
        <taxon>Hypocreomycetidae</taxon>
        <taxon>Glomerellales</taxon>
        <taxon>Glomerellaceae</taxon>
        <taxon>Colletotrichum</taxon>
        <taxon>Colletotrichum orbiculare species complex</taxon>
    </lineage>
</organism>
<dbReference type="FunFam" id="3.60.10.10:FF:000079">
    <property type="entry name" value="DNA-(apurinic or apyrimidinic site) lyase"/>
    <property type="match status" value="1"/>
</dbReference>
<feature type="binding site" evidence="11">
    <location>
        <position position="195"/>
    </location>
    <ligand>
        <name>Mg(2+)</name>
        <dbReference type="ChEBI" id="CHEBI:18420"/>
        <label>1</label>
    </ligand>
</feature>
<dbReference type="Gene3D" id="3.60.10.10">
    <property type="entry name" value="Endonuclease/exonuclease/phosphatase"/>
    <property type="match status" value="1"/>
</dbReference>
<evidence type="ECO:0000256" key="8">
    <source>
        <dbReference type="ARBA" id="ARBA00022842"/>
    </source>
</evidence>
<comment type="similarity">
    <text evidence="2">Belongs to the DNA repair enzymes AP/ExoA family.</text>
</comment>
<dbReference type="EMBL" id="AMCV02000025">
    <property type="protein sequence ID" value="TDZ18314.1"/>
    <property type="molecule type" value="Genomic_DNA"/>
</dbReference>
<dbReference type="OrthoDB" id="391817at2759"/>
<dbReference type="PROSITE" id="PS00726">
    <property type="entry name" value="AP_NUCLEASE_F1_1"/>
    <property type="match status" value="1"/>
</dbReference>
<reference evidence="17" key="1">
    <citation type="journal article" date="2013" name="New Phytol.">
        <title>Comparative genomic and transcriptomic analyses reveal the hemibiotrophic stage shift of Colletotrichum fungi.</title>
        <authorList>
            <person name="Gan P."/>
            <person name="Ikeda K."/>
            <person name="Irieda H."/>
            <person name="Narusaka M."/>
            <person name="O'Connell R.J."/>
            <person name="Narusaka Y."/>
            <person name="Takano Y."/>
            <person name="Kubo Y."/>
            <person name="Shirasu K."/>
        </authorList>
    </citation>
    <scope>NUCLEOTIDE SEQUENCE [LARGE SCALE GENOMIC DNA]</scope>
    <source>
        <strain evidence="17">104-T / ATCC 96160 / CBS 514.97 / LARS 414 / MAFF 240422</strain>
    </source>
</reference>
<dbReference type="InterPro" id="IPR020847">
    <property type="entry name" value="AP_endonuclease_F1_BS"/>
</dbReference>
<feature type="active site" evidence="10">
    <location>
        <position position="156"/>
    </location>
</feature>
<feature type="active site" description="Proton acceptor" evidence="10">
    <location>
        <position position="313"/>
    </location>
</feature>
<comment type="caution">
    <text evidence="16">The sequence shown here is derived from an EMBL/GenBank/DDBJ whole genome shotgun (WGS) entry which is preliminary data.</text>
</comment>
<keyword evidence="7" id="KW-0862">Zinc</keyword>
<keyword evidence="11" id="KW-0464">Manganese</keyword>
<feature type="compositionally biased region" description="Low complexity" evidence="14">
    <location>
        <begin position="455"/>
        <end position="469"/>
    </location>
</feature>
<dbReference type="PROSITE" id="PS00728">
    <property type="entry name" value="AP_NUCLEASE_F1_3"/>
    <property type="match status" value="1"/>
</dbReference>
<feature type="compositionally biased region" description="Low complexity" evidence="14">
    <location>
        <begin position="403"/>
        <end position="421"/>
    </location>
</feature>
<dbReference type="SUPFAM" id="SSF56219">
    <property type="entry name" value="DNase I-like"/>
    <property type="match status" value="1"/>
</dbReference>